<reference evidence="1 2" key="1">
    <citation type="journal article" date="2007" name="PLoS Genet.">
        <title>Patterns and implications of gene gain and loss in the evolution of Prochlorococcus.</title>
        <authorList>
            <person name="Kettler G.C."/>
            <person name="Martiny A.C."/>
            <person name="Huang K."/>
            <person name="Zucker J."/>
            <person name="Coleman M.L."/>
            <person name="Rodrigue S."/>
            <person name="Chen F."/>
            <person name="Lapidus A."/>
            <person name="Ferriera S."/>
            <person name="Johnson J."/>
            <person name="Steglich C."/>
            <person name="Church G.M."/>
            <person name="Richardson P."/>
            <person name="Chisholm S.W."/>
        </authorList>
    </citation>
    <scope>NUCLEOTIDE SEQUENCE [LARGE SCALE GENOMIC DNA]</scope>
    <source>
        <strain evidence="1 2">MIT 9303</strain>
    </source>
</reference>
<accession>A2CBL0</accession>
<evidence type="ECO:0000313" key="1">
    <source>
        <dbReference type="EMBL" id="ABM78870.1"/>
    </source>
</evidence>
<dbReference type="AlphaFoldDB" id="A2CBL0"/>
<sequence>MLVLIKPLFLNRRAYIEKVWSCQETYAPEKSEGDYSLLVIFMLRICFSSMGDE</sequence>
<dbReference type="Proteomes" id="UP000002274">
    <property type="component" value="Chromosome"/>
</dbReference>
<dbReference type="EMBL" id="CP000554">
    <property type="protein sequence ID" value="ABM78870.1"/>
    <property type="molecule type" value="Genomic_DNA"/>
</dbReference>
<gene>
    <name evidence="1" type="ordered locus">P9303_21351</name>
</gene>
<organism evidence="1 2">
    <name type="scientific">Prochlorococcus marinus (strain MIT 9303)</name>
    <dbReference type="NCBI Taxonomy" id="59922"/>
    <lineage>
        <taxon>Bacteria</taxon>
        <taxon>Bacillati</taxon>
        <taxon>Cyanobacteriota</taxon>
        <taxon>Cyanophyceae</taxon>
        <taxon>Synechococcales</taxon>
        <taxon>Prochlorococcaceae</taxon>
        <taxon>Prochlorococcus</taxon>
    </lineage>
</organism>
<dbReference type="HOGENOM" id="CLU_3065008_0_0_3"/>
<name>A2CBL0_PROM3</name>
<dbReference type="KEGG" id="pmf:P9303_21351"/>
<proteinExistence type="predicted"/>
<evidence type="ECO:0000313" key="2">
    <source>
        <dbReference type="Proteomes" id="UP000002274"/>
    </source>
</evidence>
<protein>
    <submittedName>
        <fullName evidence="1">Uncharacterized protein</fullName>
    </submittedName>
</protein>